<keyword evidence="3" id="KW-1185">Reference proteome</keyword>
<dbReference type="Proteomes" id="UP001221757">
    <property type="component" value="Unassembled WGS sequence"/>
</dbReference>
<dbReference type="AlphaFoldDB" id="A0AAD7E0R3"/>
<sequence length="226" mass="25049">MLPSICSACTWERPPSRTFPYNIGPAVRQKSTSPLLLSAHTPPRRLSPQAQTLLPDASSPPRRLSPQTQTLLPDASSPPRRLFIKPDLTFFLPCTTLPMSALLTTPTFFLSRDTPLHDGASHHARPSSSRQTLSHLAPPLTHARLCLSASSAPREVAVRVGQRHLRDGWTWCRTDRLGSDTGRPAVRSPSLPRWRAIRTVDESDLKTMKNPVRSATREMDGRVEDG</sequence>
<accession>A0AAD7E0R3</accession>
<dbReference type="EMBL" id="JARKIE010000015">
    <property type="protein sequence ID" value="KAJ7702239.1"/>
    <property type="molecule type" value="Genomic_DNA"/>
</dbReference>
<feature type="region of interest" description="Disordered" evidence="1">
    <location>
        <begin position="37"/>
        <end position="78"/>
    </location>
</feature>
<feature type="compositionally biased region" description="Basic and acidic residues" evidence="1">
    <location>
        <begin position="215"/>
        <end position="226"/>
    </location>
</feature>
<organism evidence="2 3">
    <name type="scientific">Mycena rosella</name>
    <name type="common">Pink bonnet</name>
    <name type="synonym">Agaricus rosellus</name>
    <dbReference type="NCBI Taxonomy" id="1033263"/>
    <lineage>
        <taxon>Eukaryota</taxon>
        <taxon>Fungi</taxon>
        <taxon>Dikarya</taxon>
        <taxon>Basidiomycota</taxon>
        <taxon>Agaricomycotina</taxon>
        <taxon>Agaricomycetes</taxon>
        <taxon>Agaricomycetidae</taxon>
        <taxon>Agaricales</taxon>
        <taxon>Marasmiineae</taxon>
        <taxon>Mycenaceae</taxon>
        <taxon>Mycena</taxon>
    </lineage>
</organism>
<comment type="caution">
    <text evidence="2">The sequence shown here is derived from an EMBL/GenBank/DDBJ whole genome shotgun (WGS) entry which is preliminary data.</text>
</comment>
<gene>
    <name evidence="2" type="ORF">B0H17DRAFT_137678</name>
</gene>
<name>A0AAD7E0R3_MYCRO</name>
<proteinExistence type="predicted"/>
<evidence type="ECO:0000313" key="2">
    <source>
        <dbReference type="EMBL" id="KAJ7702239.1"/>
    </source>
</evidence>
<feature type="region of interest" description="Disordered" evidence="1">
    <location>
        <begin position="205"/>
        <end position="226"/>
    </location>
</feature>
<evidence type="ECO:0000256" key="1">
    <source>
        <dbReference type="SAM" id="MobiDB-lite"/>
    </source>
</evidence>
<evidence type="ECO:0000313" key="3">
    <source>
        <dbReference type="Proteomes" id="UP001221757"/>
    </source>
</evidence>
<reference evidence="2" key="1">
    <citation type="submission" date="2023-03" db="EMBL/GenBank/DDBJ databases">
        <title>Massive genome expansion in bonnet fungi (Mycena s.s.) driven by repeated elements and novel gene families across ecological guilds.</title>
        <authorList>
            <consortium name="Lawrence Berkeley National Laboratory"/>
            <person name="Harder C.B."/>
            <person name="Miyauchi S."/>
            <person name="Viragh M."/>
            <person name="Kuo A."/>
            <person name="Thoen E."/>
            <person name="Andreopoulos B."/>
            <person name="Lu D."/>
            <person name="Skrede I."/>
            <person name="Drula E."/>
            <person name="Henrissat B."/>
            <person name="Morin E."/>
            <person name="Kohler A."/>
            <person name="Barry K."/>
            <person name="LaButti K."/>
            <person name="Morin E."/>
            <person name="Salamov A."/>
            <person name="Lipzen A."/>
            <person name="Mereny Z."/>
            <person name="Hegedus B."/>
            <person name="Baldrian P."/>
            <person name="Stursova M."/>
            <person name="Weitz H."/>
            <person name="Taylor A."/>
            <person name="Grigoriev I.V."/>
            <person name="Nagy L.G."/>
            <person name="Martin F."/>
            <person name="Kauserud H."/>
        </authorList>
    </citation>
    <scope>NUCLEOTIDE SEQUENCE</scope>
    <source>
        <strain evidence="2">CBHHK067</strain>
    </source>
</reference>
<protein>
    <submittedName>
        <fullName evidence="2">Uncharacterized protein</fullName>
    </submittedName>
</protein>